<dbReference type="PRINTS" id="PR00081">
    <property type="entry name" value="GDHRDH"/>
</dbReference>
<evidence type="ECO:0000256" key="3">
    <source>
        <dbReference type="RuleBase" id="RU000363"/>
    </source>
</evidence>
<dbReference type="Pfam" id="PF00106">
    <property type="entry name" value="adh_short"/>
    <property type="match status" value="1"/>
</dbReference>
<keyword evidence="5" id="KW-0732">Signal</keyword>
<evidence type="ECO:0000256" key="1">
    <source>
        <dbReference type="ARBA" id="ARBA00006484"/>
    </source>
</evidence>
<dbReference type="Proteomes" id="UP000425817">
    <property type="component" value="Chromosome"/>
</dbReference>
<evidence type="ECO:0000256" key="4">
    <source>
        <dbReference type="SAM" id="MobiDB-lite"/>
    </source>
</evidence>
<dbReference type="InterPro" id="IPR002347">
    <property type="entry name" value="SDR_fam"/>
</dbReference>
<name>A0A6I6H6L9_VARPD</name>
<feature type="region of interest" description="Disordered" evidence="4">
    <location>
        <begin position="321"/>
        <end position="345"/>
    </location>
</feature>
<accession>A0A6I6H6L9</accession>
<dbReference type="SUPFAM" id="SSF51735">
    <property type="entry name" value="NAD(P)-binding Rossmann-fold domains"/>
    <property type="match status" value="1"/>
</dbReference>
<dbReference type="RefSeq" id="WP_157613868.1">
    <property type="nucleotide sequence ID" value="NZ_CP046622.1"/>
</dbReference>
<dbReference type="EMBL" id="CP046622">
    <property type="protein sequence ID" value="QGW82530.1"/>
    <property type="molecule type" value="Genomic_DNA"/>
</dbReference>
<dbReference type="AlphaFoldDB" id="A0A6I6H6L9"/>
<proteinExistence type="inferred from homology"/>
<organism evidence="6 7">
    <name type="scientific">Variovorax paradoxus</name>
    <dbReference type="NCBI Taxonomy" id="34073"/>
    <lineage>
        <taxon>Bacteria</taxon>
        <taxon>Pseudomonadati</taxon>
        <taxon>Pseudomonadota</taxon>
        <taxon>Betaproteobacteria</taxon>
        <taxon>Burkholderiales</taxon>
        <taxon>Comamonadaceae</taxon>
        <taxon>Variovorax</taxon>
    </lineage>
</organism>
<dbReference type="InterPro" id="IPR036291">
    <property type="entry name" value="NAD(P)-bd_dom_sf"/>
</dbReference>
<evidence type="ECO:0000256" key="2">
    <source>
        <dbReference type="ARBA" id="ARBA00023002"/>
    </source>
</evidence>
<dbReference type="PRINTS" id="PR00080">
    <property type="entry name" value="SDRFAMILY"/>
</dbReference>
<protein>
    <submittedName>
        <fullName evidence="6">SDR family NAD(P)-dependent oxidoreductase</fullName>
    </submittedName>
</protein>
<evidence type="ECO:0000313" key="6">
    <source>
        <dbReference type="EMBL" id="QGW82530.1"/>
    </source>
</evidence>
<evidence type="ECO:0000313" key="7">
    <source>
        <dbReference type="Proteomes" id="UP000425817"/>
    </source>
</evidence>
<feature type="signal peptide" evidence="5">
    <location>
        <begin position="1"/>
        <end position="18"/>
    </location>
</feature>
<keyword evidence="2" id="KW-0560">Oxidoreductase</keyword>
<dbReference type="PANTHER" id="PTHR44196">
    <property type="entry name" value="DEHYDROGENASE/REDUCTASE SDR FAMILY MEMBER 7B"/>
    <property type="match status" value="1"/>
</dbReference>
<reference evidence="6 7" key="1">
    <citation type="submission" date="2019-12" db="EMBL/GenBank/DDBJ databases">
        <title>Hybrid Genome Assemblies of two High G+C Isolates from Undergraduate Microbiology Courses.</title>
        <authorList>
            <person name="Ne Ville C.J."/>
            <person name="Enright D."/>
            <person name="Hernandez I."/>
            <person name="Dodsworth J."/>
            <person name="Orwin P.M."/>
        </authorList>
    </citation>
    <scope>NUCLEOTIDE SEQUENCE [LARGE SCALE GENOMIC DNA]</scope>
    <source>
        <strain evidence="6 7">CSUSB</strain>
    </source>
</reference>
<sequence>MNSSAALRLFVTALLAFALGGCALAPTVGADDARRIAGKTYVVTGASSGFGRGVAVRLGGLGANVVLAARRTELLEEVAREVRSAGGNALVVTTDVARPGDMDRLMSATLARFGRVDVWINNAGVGVIGRFEEIPVADHARVVDVNLNGVIYGSHIALGVFRAQGSGTLVNVGSVESEVPLAYQASYAASKAGVLALGRALNEELRLASLSGVQVATVMPWAADTPFFAHAGSYSGRAPNMFALDPPEKVVEAIVWVSVNPREELPVGWKAGVSTASHRLFPDLTERLSADMVHKAQMERAPPALNGPGALHRPLEAGRGVSGGMLLRPGPDGVLRPSERVIRAP</sequence>
<dbReference type="Gene3D" id="3.40.50.720">
    <property type="entry name" value="NAD(P)-binding Rossmann-like Domain"/>
    <property type="match status" value="1"/>
</dbReference>
<dbReference type="OrthoDB" id="9790266at2"/>
<dbReference type="PANTHER" id="PTHR44196:SF1">
    <property type="entry name" value="DEHYDROGENASE_REDUCTASE SDR FAMILY MEMBER 7B"/>
    <property type="match status" value="1"/>
</dbReference>
<feature type="chain" id="PRO_5026096557" evidence="5">
    <location>
        <begin position="19"/>
        <end position="345"/>
    </location>
</feature>
<gene>
    <name evidence="6" type="ORF">GOQ09_13495</name>
</gene>
<evidence type="ECO:0000256" key="5">
    <source>
        <dbReference type="SAM" id="SignalP"/>
    </source>
</evidence>
<dbReference type="GO" id="GO:0016020">
    <property type="term" value="C:membrane"/>
    <property type="evidence" value="ECO:0007669"/>
    <property type="project" value="TreeGrafter"/>
</dbReference>
<dbReference type="GO" id="GO:0016491">
    <property type="term" value="F:oxidoreductase activity"/>
    <property type="evidence" value="ECO:0007669"/>
    <property type="project" value="UniProtKB-KW"/>
</dbReference>
<comment type="similarity">
    <text evidence="1 3">Belongs to the short-chain dehydrogenases/reductases (SDR) family.</text>
</comment>